<dbReference type="RefSeq" id="WP_013455879.1">
    <property type="nucleotide sequence ID" value="NC_014759.1"/>
</dbReference>
<dbReference type="AlphaFoldDB" id="E4TR85"/>
<gene>
    <name evidence="2" type="ordered locus">Ftrac_3770</name>
</gene>
<protein>
    <submittedName>
        <fullName evidence="2">Uncharacterized protein</fullName>
    </submittedName>
</protein>
<dbReference type="HOGENOM" id="CLU_1862800_0_0_10"/>
<dbReference type="Proteomes" id="UP000008720">
    <property type="component" value="Chromosome"/>
</dbReference>
<proteinExistence type="predicted"/>
<feature type="transmembrane region" description="Helical" evidence="1">
    <location>
        <begin position="12"/>
        <end position="32"/>
    </location>
</feature>
<feature type="transmembrane region" description="Helical" evidence="1">
    <location>
        <begin position="84"/>
        <end position="106"/>
    </location>
</feature>
<keyword evidence="1" id="KW-0812">Transmembrane</keyword>
<dbReference type="OrthoDB" id="894278at2"/>
<keyword evidence="3" id="KW-1185">Reference proteome</keyword>
<keyword evidence="1" id="KW-0472">Membrane</keyword>
<sequence length="137" mass="16106">MIARFQFLPYYFKYIGLTFFIGYFIMEFYAGFTDGYSGKPPGSTDIDFLPNFISQEVLEIIAYCGLLMYAFARDKIFDEFIYKIRLESVYLVFFGSLIFILGRKVIQGDWEMSASYLFEAQILLYLLINKIRKSVNI</sequence>
<dbReference type="KEGG" id="mtt:Ftrac_3770"/>
<name>E4TR85_MARTH</name>
<evidence type="ECO:0000256" key="1">
    <source>
        <dbReference type="SAM" id="Phobius"/>
    </source>
</evidence>
<keyword evidence="1" id="KW-1133">Transmembrane helix</keyword>
<evidence type="ECO:0000313" key="2">
    <source>
        <dbReference type="EMBL" id="ADR23737.1"/>
    </source>
</evidence>
<dbReference type="STRING" id="643867.Ftrac_3770"/>
<reference evidence="2 3" key="1">
    <citation type="journal article" date="2011" name="Stand. Genomic Sci.">
        <title>Complete genome sequence of Marivirga tractuosa type strain (H-43).</title>
        <authorList>
            <person name="Pagani I."/>
            <person name="Chertkov O."/>
            <person name="Lapidus A."/>
            <person name="Lucas S."/>
            <person name="Del Rio T.G."/>
            <person name="Tice H."/>
            <person name="Copeland A."/>
            <person name="Cheng J.F."/>
            <person name="Nolan M."/>
            <person name="Saunders E."/>
            <person name="Pitluck S."/>
            <person name="Held B."/>
            <person name="Goodwin L."/>
            <person name="Liolios K."/>
            <person name="Ovchinikova G."/>
            <person name="Ivanova N."/>
            <person name="Mavromatis K."/>
            <person name="Pati A."/>
            <person name="Chen A."/>
            <person name="Palaniappan K."/>
            <person name="Land M."/>
            <person name="Hauser L."/>
            <person name="Jeffries C.D."/>
            <person name="Detter J.C."/>
            <person name="Han C."/>
            <person name="Tapia R."/>
            <person name="Ngatchou-Djao O.D."/>
            <person name="Rohde M."/>
            <person name="Goker M."/>
            <person name="Spring S."/>
            <person name="Sikorski J."/>
            <person name="Woyke T."/>
            <person name="Bristow J."/>
            <person name="Eisen J.A."/>
            <person name="Markowitz V."/>
            <person name="Hugenholtz P."/>
            <person name="Klenk H.P."/>
            <person name="Kyrpides N.C."/>
        </authorList>
    </citation>
    <scope>NUCLEOTIDE SEQUENCE [LARGE SCALE GENOMIC DNA]</scope>
    <source>
        <strain evidence="3">ATCC 23168 / DSM 4126 / NBRC 15989 / NCIMB 1408 / VKM B-1430 / H-43</strain>
    </source>
</reference>
<organism evidence="2 3">
    <name type="scientific">Marivirga tractuosa (strain ATCC 23168 / DSM 4126 / NBRC 15989 / NCIMB 1408 / VKM B-1430 / H-43)</name>
    <name type="common">Microscilla tractuosa</name>
    <name type="synonym">Flexibacter tractuosus</name>
    <dbReference type="NCBI Taxonomy" id="643867"/>
    <lineage>
        <taxon>Bacteria</taxon>
        <taxon>Pseudomonadati</taxon>
        <taxon>Bacteroidota</taxon>
        <taxon>Cytophagia</taxon>
        <taxon>Cytophagales</taxon>
        <taxon>Marivirgaceae</taxon>
        <taxon>Marivirga</taxon>
    </lineage>
</organism>
<accession>E4TR85</accession>
<feature type="transmembrane region" description="Helical" evidence="1">
    <location>
        <begin position="112"/>
        <end position="128"/>
    </location>
</feature>
<evidence type="ECO:0000313" key="3">
    <source>
        <dbReference type="Proteomes" id="UP000008720"/>
    </source>
</evidence>
<feature type="transmembrane region" description="Helical" evidence="1">
    <location>
        <begin position="52"/>
        <end position="72"/>
    </location>
</feature>
<dbReference type="EMBL" id="CP002349">
    <property type="protein sequence ID" value="ADR23737.1"/>
    <property type="molecule type" value="Genomic_DNA"/>
</dbReference>